<evidence type="ECO:0000256" key="2">
    <source>
        <dbReference type="ARBA" id="ARBA00004760"/>
    </source>
</evidence>
<evidence type="ECO:0000256" key="15">
    <source>
        <dbReference type="SAM" id="MobiDB-lite"/>
    </source>
</evidence>
<keyword evidence="10" id="KW-1133">Transmembrane helix</keyword>
<dbReference type="PANTHER" id="PTHR19353:SF30">
    <property type="entry name" value="DELTA 8-(E)-SPHINGOLIPID DESATURASE"/>
    <property type="match status" value="1"/>
</dbReference>
<dbReference type="InterPro" id="IPR001199">
    <property type="entry name" value="Cyt_B5-like_heme/steroid-bd"/>
</dbReference>
<evidence type="ECO:0000256" key="11">
    <source>
        <dbReference type="ARBA" id="ARBA00023002"/>
    </source>
</evidence>
<gene>
    <name evidence="17" type="ORF">BFJ63_vAg19352</name>
</gene>
<evidence type="ECO:0000256" key="8">
    <source>
        <dbReference type="ARBA" id="ARBA00022723"/>
    </source>
</evidence>
<dbReference type="GO" id="GO:0016717">
    <property type="term" value="F:oxidoreductase activity, acting on paired donors, with oxidation of a pair of donors resulting in the reduction of molecular oxygen to two molecules of water"/>
    <property type="evidence" value="ECO:0007669"/>
    <property type="project" value="TreeGrafter"/>
</dbReference>
<comment type="subcellular location">
    <subcellularLocation>
        <location evidence="1">Membrane</location>
        <topology evidence="1">Multi-pass membrane protein</topology>
    </subcellularLocation>
</comment>
<dbReference type="PANTHER" id="PTHR19353">
    <property type="entry name" value="FATTY ACID DESATURASE 2"/>
    <property type="match status" value="1"/>
</dbReference>
<dbReference type="EC" id="1.14.19.18" evidence="5"/>
<dbReference type="GO" id="GO:0016020">
    <property type="term" value="C:membrane"/>
    <property type="evidence" value="ECO:0007669"/>
    <property type="project" value="UniProtKB-SubCell"/>
</dbReference>
<sequence>MAPSKKQTVLCPEEIYRLIDNGDAIVILDRKVLKLNSWLHHHPGGDKCILHMVGRDASDEIVAFHPEDVRTQMLRYQIGVLVNRWENVLPPIQRGPVEETIEIDVDDGSDSGTLSSVCSNIFDDDRLSPNLTRRRVRTGSISSRSSVSDTESTSPEKTK</sequence>
<dbReference type="InterPro" id="IPR012171">
    <property type="entry name" value="Fatty_acid_desaturase"/>
</dbReference>
<dbReference type="SMART" id="SM01117">
    <property type="entry name" value="Cyt-b5"/>
    <property type="match status" value="1"/>
</dbReference>
<organism evidence="17 18">
    <name type="scientific">Fusarium oxysporum f. sp. narcissi</name>
    <dbReference type="NCBI Taxonomy" id="451672"/>
    <lineage>
        <taxon>Eukaryota</taxon>
        <taxon>Fungi</taxon>
        <taxon>Dikarya</taxon>
        <taxon>Ascomycota</taxon>
        <taxon>Pezizomycotina</taxon>
        <taxon>Sordariomycetes</taxon>
        <taxon>Hypocreomycetidae</taxon>
        <taxon>Hypocreales</taxon>
        <taxon>Nectriaceae</taxon>
        <taxon>Fusarium</taxon>
        <taxon>Fusarium oxysporum species complex</taxon>
    </lineage>
</organism>
<keyword evidence="14" id="KW-0472">Membrane</keyword>
<keyword evidence="13" id="KW-0443">Lipid metabolism</keyword>
<dbReference type="InterPro" id="IPR036400">
    <property type="entry name" value="Cyt_B5-like_heme/steroid_sf"/>
</dbReference>
<evidence type="ECO:0000313" key="18">
    <source>
        <dbReference type="Proteomes" id="UP000290540"/>
    </source>
</evidence>
<comment type="caution">
    <text evidence="17">The sequence shown here is derived from an EMBL/GenBank/DDBJ whole genome shotgun (WGS) entry which is preliminary data.</text>
</comment>
<evidence type="ECO:0000256" key="12">
    <source>
        <dbReference type="ARBA" id="ARBA00023004"/>
    </source>
</evidence>
<dbReference type="Gene3D" id="3.10.120.10">
    <property type="entry name" value="Cytochrome b5-like heme/steroid binding domain"/>
    <property type="match status" value="1"/>
</dbReference>
<evidence type="ECO:0000256" key="10">
    <source>
        <dbReference type="ARBA" id="ARBA00022989"/>
    </source>
</evidence>
<evidence type="ECO:0000259" key="16">
    <source>
        <dbReference type="PROSITE" id="PS50255"/>
    </source>
</evidence>
<reference evidence="17 18" key="1">
    <citation type="submission" date="2016-12" db="EMBL/GenBank/DDBJ databases">
        <title>Draft genome sequence of Fusarium oxysporum causing rot on Narcissus.</title>
        <authorList>
            <person name="Armitage A.D."/>
            <person name="Taylor A."/>
            <person name="Clarkson J.P."/>
            <person name="Harrison R.J."/>
            <person name="Jackson A.C."/>
        </authorList>
    </citation>
    <scope>NUCLEOTIDE SEQUENCE [LARGE SCALE GENOMIC DNA]</scope>
    <source>
        <strain evidence="17 18">N139</strain>
    </source>
</reference>
<dbReference type="GO" id="GO:0006665">
    <property type="term" value="P:sphingolipid metabolic process"/>
    <property type="evidence" value="ECO:0007669"/>
    <property type="project" value="UniProtKB-UniPathway"/>
</dbReference>
<dbReference type="PROSITE" id="PS50255">
    <property type="entry name" value="CYTOCHROME_B5_2"/>
    <property type="match status" value="1"/>
</dbReference>
<keyword evidence="8" id="KW-0479">Metal-binding</keyword>
<evidence type="ECO:0000256" key="4">
    <source>
        <dbReference type="ARBA" id="ARBA00009295"/>
    </source>
</evidence>
<dbReference type="Pfam" id="PF00173">
    <property type="entry name" value="Cyt-b5"/>
    <property type="match status" value="1"/>
</dbReference>
<feature type="non-terminal residue" evidence="17">
    <location>
        <position position="159"/>
    </location>
</feature>
<comment type="pathway">
    <text evidence="2">Lipid metabolism; sphingolipid metabolism.</text>
</comment>
<dbReference type="EMBL" id="MQTW01001811">
    <property type="protein sequence ID" value="RYC77774.1"/>
    <property type="molecule type" value="Genomic_DNA"/>
</dbReference>
<dbReference type="SUPFAM" id="SSF55856">
    <property type="entry name" value="Cytochrome b5-like heme/steroid binding domain"/>
    <property type="match status" value="1"/>
</dbReference>
<feature type="compositionally biased region" description="Low complexity" evidence="15">
    <location>
        <begin position="138"/>
        <end position="153"/>
    </location>
</feature>
<feature type="domain" description="Cytochrome b5 heme-binding" evidence="16">
    <location>
        <begin position="7"/>
        <end position="82"/>
    </location>
</feature>
<name>A0A4Q2UV21_FUSOX</name>
<evidence type="ECO:0000256" key="9">
    <source>
        <dbReference type="ARBA" id="ARBA00022919"/>
    </source>
</evidence>
<evidence type="ECO:0000256" key="7">
    <source>
        <dbReference type="ARBA" id="ARBA00022692"/>
    </source>
</evidence>
<evidence type="ECO:0000256" key="5">
    <source>
        <dbReference type="ARBA" id="ARBA00012019"/>
    </source>
</evidence>
<keyword evidence="7" id="KW-0812">Transmembrane</keyword>
<evidence type="ECO:0000256" key="14">
    <source>
        <dbReference type="ARBA" id="ARBA00023136"/>
    </source>
</evidence>
<keyword evidence="9" id="KW-0746">Sphingolipid metabolism</keyword>
<evidence type="ECO:0000256" key="13">
    <source>
        <dbReference type="ARBA" id="ARBA00023098"/>
    </source>
</evidence>
<dbReference type="GO" id="GO:0046872">
    <property type="term" value="F:metal ion binding"/>
    <property type="evidence" value="ECO:0007669"/>
    <property type="project" value="UniProtKB-KW"/>
</dbReference>
<feature type="region of interest" description="Disordered" evidence="15">
    <location>
        <begin position="133"/>
        <end position="159"/>
    </location>
</feature>
<evidence type="ECO:0000256" key="1">
    <source>
        <dbReference type="ARBA" id="ARBA00004141"/>
    </source>
</evidence>
<comment type="similarity">
    <text evidence="4">Belongs to the fatty acid desaturase type 1 family.</text>
</comment>
<keyword evidence="11" id="KW-0560">Oxidoreductase</keyword>
<evidence type="ECO:0000313" key="17">
    <source>
        <dbReference type="EMBL" id="RYC77774.1"/>
    </source>
</evidence>
<dbReference type="Proteomes" id="UP000290540">
    <property type="component" value="Unassembled WGS sequence"/>
</dbReference>
<dbReference type="UniPathway" id="UPA00222"/>
<evidence type="ECO:0000256" key="6">
    <source>
        <dbReference type="ARBA" id="ARBA00016939"/>
    </source>
</evidence>
<proteinExistence type="inferred from homology"/>
<protein>
    <recommendedName>
        <fullName evidence="6">Delta 8-(E)-sphingolipid desaturase</fullName>
        <ecNumber evidence="5">1.14.19.18</ecNumber>
    </recommendedName>
</protein>
<keyword evidence="12" id="KW-0408">Iron</keyword>
<accession>A0A4Q2UV21</accession>
<dbReference type="AlphaFoldDB" id="A0A4Q2UV21"/>
<comment type="pathway">
    <text evidence="3">Sphingolipid metabolism.</text>
</comment>
<evidence type="ECO:0000256" key="3">
    <source>
        <dbReference type="ARBA" id="ARBA00004991"/>
    </source>
</evidence>